<keyword evidence="5" id="KW-0812">Transmembrane</keyword>
<keyword evidence="5" id="KW-0472">Membrane</keyword>
<feature type="transmembrane region" description="Helical" evidence="5">
    <location>
        <begin position="271"/>
        <end position="290"/>
    </location>
</feature>
<dbReference type="Pfam" id="PF12906">
    <property type="entry name" value="RINGv"/>
    <property type="match status" value="1"/>
</dbReference>
<keyword evidence="2" id="KW-0863">Zinc-finger</keyword>
<dbReference type="Proteomes" id="UP001148614">
    <property type="component" value="Unassembled WGS sequence"/>
</dbReference>
<keyword evidence="3" id="KW-0862">Zinc</keyword>
<keyword evidence="1" id="KW-0479">Metal-binding</keyword>
<feature type="transmembrane region" description="Helical" evidence="5">
    <location>
        <begin position="160"/>
        <end position="181"/>
    </location>
</feature>
<evidence type="ECO:0000313" key="8">
    <source>
        <dbReference type="Proteomes" id="UP001148614"/>
    </source>
</evidence>
<evidence type="ECO:0000256" key="1">
    <source>
        <dbReference type="ARBA" id="ARBA00022723"/>
    </source>
</evidence>
<dbReference type="CDD" id="cd16495">
    <property type="entry name" value="RING_CH-C4HC3_MARCH"/>
    <property type="match status" value="1"/>
</dbReference>
<feature type="region of interest" description="Disordered" evidence="4">
    <location>
        <begin position="1"/>
        <end position="62"/>
    </location>
</feature>
<feature type="transmembrane region" description="Helical" evidence="5">
    <location>
        <begin position="227"/>
        <end position="250"/>
    </location>
</feature>
<dbReference type="OrthoDB" id="264354at2759"/>
<dbReference type="AlphaFoldDB" id="A0A9W8TP96"/>
<reference evidence="7" key="1">
    <citation type="submission" date="2022-07" db="EMBL/GenBank/DDBJ databases">
        <title>Genome Sequence of Xylaria arbuscula.</title>
        <authorList>
            <person name="Buettner E."/>
        </authorList>
    </citation>
    <scope>NUCLEOTIDE SEQUENCE</scope>
    <source>
        <strain evidence="7">VT107</strain>
    </source>
</reference>
<evidence type="ECO:0000256" key="3">
    <source>
        <dbReference type="ARBA" id="ARBA00022833"/>
    </source>
</evidence>
<evidence type="ECO:0000256" key="4">
    <source>
        <dbReference type="SAM" id="MobiDB-lite"/>
    </source>
</evidence>
<keyword evidence="8" id="KW-1185">Reference proteome</keyword>
<dbReference type="InterPro" id="IPR011016">
    <property type="entry name" value="Znf_RING-CH"/>
</dbReference>
<dbReference type="PROSITE" id="PS51292">
    <property type="entry name" value="ZF_RING_CH"/>
    <property type="match status" value="1"/>
</dbReference>
<comment type="caution">
    <text evidence="7">The sequence shown here is derived from an EMBL/GenBank/DDBJ whole genome shotgun (WGS) entry which is preliminary data.</text>
</comment>
<dbReference type="GO" id="GO:0008270">
    <property type="term" value="F:zinc ion binding"/>
    <property type="evidence" value="ECO:0007669"/>
    <property type="project" value="UniProtKB-KW"/>
</dbReference>
<protein>
    <recommendedName>
        <fullName evidence="6">RING-CH-type domain-containing protein</fullName>
    </recommendedName>
</protein>
<dbReference type="SUPFAM" id="SSF57850">
    <property type="entry name" value="RING/U-box"/>
    <property type="match status" value="1"/>
</dbReference>
<dbReference type="PANTHER" id="PTHR46347">
    <property type="entry name" value="RING/FYVE/PHD ZINC FINGER SUPERFAMILY PROTEIN"/>
    <property type="match status" value="1"/>
</dbReference>
<dbReference type="InterPro" id="IPR013083">
    <property type="entry name" value="Znf_RING/FYVE/PHD"/>
</dbReference>
<name>A0A9W8TP96_9PEZI</name>
<accession>A0A9W8TP96</accession>
<evidence type="ECO:0000256" key="5">
    <source>
        <dbReference type="SAM" id="Phobius"/>
    </source>
</evidence>
<dbReference type="Gene3D" id="3.30.40.10">
    <property type="entry name" value="Zinc/RING finger domain, C3HC4 (zinc finger)"/>
    <property type="match status" value="1"/>
</dbReference>
<organism evidence="7 8">
    <name type="scientific">Xylaria arbuscula</name>
    <dbReference type="NCBI Taxonomy" id="114810"/>
    <lineage>
        <taxon>Eukaryota</taxon>
        <taxon>Fungi</taxon>
        <taxon>Dikarya</taxon>
        <taxon>Ascomycota</taxon>
        <taxon>Pezizomycotina</taxon>
        <taxon>Sordariomycetes</taxon>
        <taxon>Xylariomycetidae</taxon>
        <taxon>Xylariales</taxon>
        <taxon>Xylariaceae</taxon>
        <taxon>Xylaria</taxon>
    </lineage>
</organism>
<sequence>MQASSSTWDWGGIPSAPPSPESASASARTNVDSSAQSSSANPNENNNARQRTTSAETNAEGEPKHSRKCRICLEWVPPTYEDAGVLGGMRGRRPRRQYISEDGDRLISPCLCKGSIKYMHEGCLKLWMNENPSKGYQCDICKYKYRMERLSWAQRLRSPVISLMMTLAILFATVFLLGFVADPILGLWLDPVGTITDSVIPGARFADEDILDIGETDGWFEHLLKGVFSLGLLGFVKAFLAMSPWQWWNLRTSGIVSGGARRAGTGRQRMENINLTLVLIGVLTFLYTVWKATRKYTQRTLDRASQKILNVQADEDSDDEDDE</sequence>
<keyword evidence="5" id="KW-1133">Transmembrane helix</keyword>
<feature type="domain" description="RING-CH-type" evidence="6">
    <location>
        <begin position="61"/>
        <end position="148"/>
    </location>
</feature>
<evidence type="ECO:0000313" key="7">
    <source>
        <dbReference type="EMBL" id="KAJ3576307.1"/>
    </source>
</evidence>
<feature type="compositionally biased region" description="Low complexity" evidence="4">
    <location>
        <begin position="21"/>
        <end position="48"/>
    </location>
</feature>
<dbReference type="VEuPathDB" id="FungiDB:F4678DRAFT_428057"/>
<gene>
    <name evidence="7" type="ORF">NPX13_g3748</name>
</gene>
<proteinExistence type="predicted"/>
<evidence type="ECO:0000259" key="6">
    <source>
        <dbReference type="PROSITE" id="PS51292"/>
    </source>
</evidence>
<dbReference type="PANTHER" id="PTHR46347:SF1">
    <property type="entry name" value="RING_FYVE_PHD ZINC FINGER SUPERFAMILY PROTEIN"/>
    <property type="match status" value="1"/>
</dbReference>
<dbReference type="SMART" id="SM00744">
    <property type="entry name" value="RINGv"/>
    <property type="match status" value="1"/>
</dbReference>
<evidence type="ECO:0000256" key="2">
    <source>
        <dbReference type="ARBA" id="ARBA00022771"/>
    </source>
</evidence>
<dbReference type="EMBL" id="JANPWZ010000485">
    <property type="protein sequence ID" value="KAJ3576307.1"/>
    <property type="molecule type" value="Genomic_DNA"/>
</dbReference>